<reference evidence="2" key="2">
    <citation type="submission" date="2012-06" db="EMBL/GenBank/DDBJ databases">
        <title>Annotation of the Genome Sequence of Fusarium oxysporum Fo47.</title>
        <authorList>
            <consortium name="The Broad Institute Genomics Platform"/>
            <person name="Ma L.-J."/>
            <person name="Corby-Kistler H."/>
            <person name="Broz K."/>
            <person name="Gale L.R."/>
            <person name="Jonkers W."/>
            <person name="O'Donnell K."/>
            <person name="Ploetz R."/>
            <person name="Steinberg C."/>
            <person name="Schwartz D.C."/>
            <person name="VanEtten H."/>
            <person name="Zhou S."/>
            <person name="Young S.K."/>
            <person name="Zeng Q."/>
            <person name="Gargeya S."/>
            <person name="Fitzgerald M."/>
            <person name="Abouelleil A."/>
            <person name="Alvarado L."/>
            <person name="Chapman S.B."/>
            <person name="Gainer-Dewar J."/>
            <person name="Goldberg J."/>
            <person name="Griggs A."/>
            <person name="Gujja S."/>
            <person name="Hansen M."/>
            <person name="Howarth C."/>
            <person name="Imamovic A."/>
            <person name="Ireland A."/>
            <person name="Larimer J."/>
            <person name="McCowan C."/>
            <person name="Murphy C."/>
            <person name="Pearson M."/>
            <person name="Poon T.W."/>
            <person name="Priest M."/>
            <person name="Roberts A."/>
            <person name="Saif S."/>
            <person name="Shea T."/>
            <person name="Sykes S."/>
            <person name="Wortman J."/>
            <person name="Nusbaum C."/>
            <person name="Birren B."/>
        </authorList>
    </citation>
    <scope>NUCLEOTIDE SEQUENCE</scope>
    <source>
        <strain evidence="2">Fo47</strain>
    </source>
</reference>
<feature type="coiled-coil region" evidence="1">
    <location>
        <begin position="4"/>
        <end position="49"/>
    </location>
</feature>
<dbReference type="AlphaFoldDB" id="W9JDD0"/>
<sequence>MEMTKELKEAVAKQEETVREMGKQMVETKDQMTEELQRVREQLETIVTNAMDGPQRSYADVTRLTPFLPHNDSRTLAAPPNPTDVLYCTIDVSRLHEDEARLSAGTIRATVENEVRSELDNPTWRCRAVTKDPKNPHRVRITCRDESEHEIVKRAAEAKLAPRARILRDDLYPIRVDNVSRIAVLDEKNEVRVEITETLGRENDTEVAKVAWLSKRDIPKAYGSMVVYLKKRSEARRFINEGFFVAGGESGTTKAFERRDRPKQCYNCQQITSHKAYQCDRPQVCGRCGQEGHHHSACTGMIPKCIPCGGPHESYSRSCRKLYPLQHE</sequence>
<keyword evidence="1" id="KW-0175">Coiled coil</keyword>
<dbReference type="HOGENOM" id="CLU_039092_3_0_1"/>
<protein>
    <recommendedName>
        <fullName evidence="3">CCHC-type domain-containing protein</fullName>
    </recommendedName>
</protein>
<evidence type="ECO:0008006" key="3">
    <source>
        <dbReference type="Google" id="ProtNLM"/>
    </source>
</evidence>
<name>W9JDD0_FUSOX</name>
<evidence type="ECO:0000313" key="2">
    <source>
        <dbReference type="EMBL" id="EWZ28469.1"/>
    </source>
</evidence>
<evidence type="ECO:0000256" key="1">
    <source>
        <dbReference type="SAM" id="Coils"/>
    </source>
</evidence>
<dbReference type="EMBL" id="JH717924">
    <property type="protein sequence ID" value="EWZ28469.1"/>
    <property type="molecule type" value="Genomic_DNA"/>
</dbReference>
<gene>
    <name evidence="2" type="ORF">FOZG_17862</name>
</gene>
<organism evidence="2">
    <name type="scientific">Fusarium oxysporum Fo47</name>
    <dbReference type="NCBI Taxonomy" id="660027"/>
    <lineage>
        <taxon>Eukaryota</taxon>
        <taxon>Fungi</taxon>
        <taxon>Dikarya</taxon>
        <taxon>Ascomycota</taxon>
        <taxon>Pezizomycotina</taxon>
        <taxon>Sordariomycetes</taxon>
        <taxon>Hypocreomycetidae</taxon>
        <taxon>Hypocreales</taxon>
        <taxon>Nectriaceae</taxon>
        <taxon>Fusarium</taxon>
        <taxon>Fusarium oxysporum species complex</taxon>
    </lineage>
</organism>
<dbReference type="VEuPathDB" id="FungiDB:FOZG_17862"/>
<accession>W9JDD0</accession>
<proteinExistence type="predicted"/>
<dbReference type="Proteomes" id="UP000030766">
    <property type="component" value="Unassembled WGS sequence"/>
</dbReference>
<reference evidence="2" key="1">
    <citation type="submission" date="2011-06" db="EMBL/GenBank/DDBJ databases">
        <title>The Genome Sequence of Fusarium oxysporum Fo47.</title>
        <authorList>
            <consortium name="The Broad Institute Genome Sequencing Platform"/>
            <person name="Ma L.-J."/>
            <person name="Gale L.R."/>
            <person name="Schwartz D.C."/>
            <person name="Zhou S."/>
            <person name="Corby-Kistler H."/>
            <person name="Young S.K."/>
            <person name="Zeng Q."/>
            <person name="Gargeya S."/>
            <person name="Fitzgerald M."/>
            <person name="Haas B."/>
            <person name="Abouelleil A."/>
            <person name="Alvarado L."/>
            <person name="Arachchi H.M."/>
            <person name="Berlin A."/>
            <person name="Brown A."/>
            <person name="Chapman S.B."/>
            <person name="Chen Z."/>
            <person name="Dunbar C."/>
            <person name="Freedman E."/>
            <person name="Gearin G."/>
            <person name="Gellesch M."/>
            <person name="Goldberg J."/>
            <person name="Griggs A."/>
            <person name="Gujja S."/>
            <person name="Heiman D."/>
            <person name="Howarth C."/>
            <person name="Larson L."/>
            <person name="Lui A."/>
            <person name="MacDonald P.J.P."/>
            <person name="Mehta T."/>
            <person name="Montmayeur A."/>
            <person name="Murphy C."/>
            <person name="Neiman D."/>
            <person name="Pearson M."/>
            <person name="Priest M."/>
            <person name="Roberts A."/>
            <person name="Saif S."/>
            <person name="Shea T."/>
            <person name="Shenoy N."/>
            <person name="Sisk P."/>
            <person name="Stolte C."/>
            <person name="Sykes S."/>
            <person name="Wortman J."/>
            <person name="Nusbaum C."/>
            <person name="Birren B."/>
        </authorList>
    </citation>
    <scope>NUCLEOTIDE SEQUENCE [LARGE SCALE GENOMIC DNA]</scope>
    <source>
        <strain evidence="2">Fo47</strain>
    </source>
</reference>